<dbReference type="InterPro" id="IPR011251">
    <property type="entry name" value="Luciferase-like_dom"/>
</dbReference>
<protein>
    <submittedName>
        <fullName evidence="7">LLM class flavin-dependent oxidoreductase</fullName>
    </submittedName>
</protein>
<evidence type="ECO:0000313" key="7">
    <source>
        <dbReference type="EMBL" id="MBM7060539.1"/>
    </source>
</evidence>
<evidence type="ECO:0000259" key="6">
    <source>
        <dbReference type="Pfam" id="PF00296"/>
    </source>
</evidence>
<name>A0ABS2IE36_9GAMM</name>
<comment type="similarity">
    <text evidence="1">Belongs to the SsuD family.</text>
</comment>
<organism evidence="7 8">
    <name type="scientific">Zestomonas insulae</name>
    <dbReference type="NCBI Taxonomy" id="2809017"/>
    <lineage>
        <taxon>Bacteria</taxon>
        <taxon>Pseudomonadati</taxon>
        <taxon>Pseudomonadota</taxon>
        <taxon>Gammaproteobacteria</taxon>
        <taxon>Pseudomonadales</taxon>
        <taxon>Pseudomonadaceae</taxon>
        <taxon>Zestomonas</taxon>
    </lineage>
</organism>
<gene>
    <name evidence="7" type="ORF">JQX08_07445</name>
</gene>
<dbReference type="CDD" id="cd01094">
    <property type="entry name" value="Alkanesulfonate_monoxygenase"/>
    <property type="match status" value="1"/>
</dbReference>
<reference evidence="7 8" key="1">
    <citation type="submission" date="2021-02" db="EMBL/GenBank/DDBJ databases">
        <authorList>
            <person name="Lee D.-H."/>
        </authorList>
    </citation>
    <scope>NUCLEOTIDE SEQUENCE [LARGE SCALE GENOMIC DNA]</scope>
    <source>
        <strain evidence="7 8">UL073</strain>
    </source>
</reference>
<dbReference type="Pfam" id="PF00296">
    <property type="entry name" value="Bac_luciferase"/>
    <property type="match status" value="1"/>
</dbReference>
<proteinExistence type="inferred from homology"/>
<evidence type="ECO:0000256" key="2">
    <source>
        <dbReference type="ARBA" id="ARBA00022630"/>
    </source>
</evidence>
<dbReference type="PANTHER" id="PTHR42847">
    <property type="entry name" value="ALKANESULFONATE MONOOXYGENASE"/>
    <property type="match status" value="1"/>
</dbReference>
<evidence type="ECO:0000256" key="4">
    <source>
        <dbReference type="ARBA" id="ARBA00023002"/>
    </source>
</evidence>
<dbReference type="InterPro" id="IPR036661">
    <property type="entry name" value="Luciferase-like_sf"/>
</dbReference>
<dbReference type="Gene3D" id="3.20.20.30">
    <property type="entry name" value="Luciferase-like domain"/>
    <property type="match status" value="1"/>
</dbReference>
<dbReference type="InterPro" id="IPR050172">
    <property type="entry name" value="SsuD_RutA_monooxygenase"/>
</dbReference>
<keyword evidence="2" id="KW-0285">Flavoprotein</keyword>
<dbReference type="Proteomes" id="UP000717995">
    <property type="component" value="Unassembled WGS sequence"/>
</dbReference>
<dbReference type="EMBL" id="JAFEUP010000002">
    <property type="protein sequence ID" value="MBM7060539.1"/>
    <property type="molecule type" value="Genomic_DNA"/>
</dbReference>
<comment type="caution">
    <text evidence="7">The sequence shown here is derived from an EMBL/GenBank/DDBJ whole genome shotgun (WGS) entry which is preliminary data.</text>
</comment>
<evidence type="ECO:0000256" key="5">
    <source>
        <dbReference type="ARBA" id="ARBA00023033"/>
    </source>
</evidence>
<sequence>MSTEFFWRLPLGSDGPQIASDKNNRGVAQYRPGNIAPGRLPNGEPDGFTYIDYVAQVAKAAELAGFEGALLPTGPEPWIAAAALARETRRIKFLIAFQATWTLPAYAAQQAAILQNLSRGRLEWNIITGGNPASQRANGDFLEHDKRYQRTGEFLDIIQGLWANEQFSYQGDIYQLENGSLPLGLRNERKPGVYFSGFSDPALDVAAKHADVYLNWAEPVDKLKPHIDRVRELAAKQGREVRFGIRIDLFARETEEAAWSELRRQYERIDAKTSAFIKHFATGSDSVGAARQTAYHQNTDRFDDLIIGPNLFAGFGKAKPGPTIGLVGSHENVAERLAEYRDAGFSTFILAGNPHLEEALRIGQEVLPLVHASAPQSNGQPIASTAALKSA</sequence>
<keyword evidence="8" id="KW-1185">Reference proteome</keyword>
<feature type="domain" description="Luciferase-like" evidence="6">
    <location>
        <begin position="49"/>
        <end position="346"/>
    </location>
</feature>
<keyword evidence="4" id="KW-0560">Oxidoreductase</keyword>
<evidence type="ECO:0000256" key="3">
    <source>
        <dbReference type="ARBA" id="ARBA00022643"/>
    </source>
</evidence>
<dbReference type="PANTHER" id="PTHR42847:SF4">
    <property type="entry name" value="ALKANESULFONATE MONOOXYGENASE-RELATED"/>
    <property type="match status" value="1"/>
</dbReference>
<keyword evidence="5" id="KW-0503">Monooxygenase</keyword>
<evidence type="ECO:0000256" key="1">
    <source>
        <dbReference type="ARBA" id="ARBA00007044"/>
    </source>
</evidence>
<accession>A0ABS2IE36</accession>
<keyword evidence="3" id="KW-0288">FMN</keyword>
<dbReference type="RefSeq" id="WP_204915656.1">
    <property type="nucleotide sequence ID" value="NZ_JAFEUP010000002.1"/>
</dbReference>
<evidence type="ECO:0000313" key="8">
    <source>
        <dbReference type="Proteomes" id="UP000717995"/>
    </source>
</evidence>
<dbReference type="SUPFAM" id="SSF51679">
    <property type="entry name" value="Bacterial luciferase-like"/>
    <property type="match status" value="1"/>
</dbReference>